<dbReference type="Gene3D" id="3.30.160.60">
    <property type="entry name" value="Classic Zinc Finger"/>
    <property type="match status" value="1"/>
</dbReference>
<keyword evidence="1" id="KW-0479">Metal-binding</keyword>
<reference evidence="3 4" key="1">
    <citation type="submission" date="2022-12" db="EMBL/GenBank/DDBJ databases">
        <title>Chromosome-level genome of Tegillarca granosa.</title>
        <authorList>
            <person name="Kim J."/>
        </authorList>
    </citation>
    <scope>NUCLEOTIDE SEQUENCE [LARGE SCALE GENOMIC DNA]</scope>
    <source>
        <strain evidence="3">Teg-2019</strain>
        <tissue evidence="3">Adductor muscle</tissue>
    </source>
</reference>
<dbReference type="InterPro" id="IPR000315">
    <property type="entry name" value="Znf_B-box"/>
</dbReference>
<feature type="domain" description="B box-type" evidence="2">
    <location>
        <begin position="83"/>
        <end position="133"/>
    </location>
</feature>
<evidence type="ECO:0000313" key="3">
    <source>
        <dbReference type="EMBL" id="KAJ8307727.1"/>
    </source>
</evidence>
<gene>
    <name evidence="3" type="ORF">KUTeg_014722</name>
</gene>
<sequence length="171" mass="19243">MYLTFKGRQLLGQQIKKLKSKYDIVNKPKTASTDVNKPKTFPCPICRTEVPVSDPGLSPENTAAKLPGNHLIVTLLDQSKLKSKDKHCDPCLVLEKHNKAVSWCTVCNEALCTICDNCHRAMKVSQNHKICSLEEIQSETRTITTLDVCTQHEEEKVKLYCMDHKQACCAI</sequence>
<dbReference type="Proteomes" id="UP001217089">
    <property type="component" value="Unassembled WGS sequence"/>
</dbReference>
<keyword evidence="1" id="KW-0862">Zinc</keyword>
<accession>A0ABQ9EUV9</accession>
<evidence type="ECO:0000313" key="4">
    <source>
        <dbReference type="Proteomes" id="UP001217089"/>
    </source>
</evidence>
<evidence type="ECO:0000259" key="2">
    <source>
        <dbReference type="PROSITE" id="PS50119"/>
    </source>
</evidence>
<dbReference type="InterPro" id="IPR047153">
    <property type="entry name" value="TRIM45/56/19-like"/>
</dbReference>
<dbReference type="PANTHER" id="PTHR25462">
    <property type="entry name" value="BONUS, ISOFORM C-RELATED"/>
    <property type="match status" value="1"/>
</dbReference>
<dbReference type="EMBL" id="JARBDR010000739">
    <property type="protein sequence ID" value="KAJ8307727.1"/>
    <property type="molecule type" value="Genomic_DNA"/>
</dbReference>
<name>A0ABQ9EUV9_TEGGR</name>
<proteinExistence type="predicted"/>
<organism evidence="3 4">
    <name type="scientific">Tegillarca granosa</name>
    <name type="common">Malaysian cockle</name>
    <name type="synonym">Anadara granosa</name>
    <dbReference type="NCBI Taxonomy" id="220873"/>
    <lineage>
        <taxon>Eukaryota</taxon>
        <taxon>Metazoa</taxon>
        <taxon>Spiralia</taxon>
        <taxon>Lophotrochozoa</taxon>
        <taxon>Mollusca</taxon>
        <taxon>Bivalvia</taxon>
        <taxon>Autobranchia</taxon>
        <taxon>Pteriomorphia</taxon>
        <taxon>Arcoida</taxon>
        <taxon>Arcoidea</taxon>
        <taxon>Arcidae</taxon>
        <taxon>Tegillarca</taxon>
    </lineage>
</organism>
<dbReference type="PROSITE" id="PS50119">
    <property type="entry name" value="ZF_BBOX"/>
    <property type="match status" value="1"/>
</dbReference>
<evidence type="ECO:0000256" key="1">
    <source>
        <dbReference type="PROSITE-ProRule" id="PRU00024"/>
    </source>
</evidence>
<protein>
    <recommendedName>
        <fullName evidence="2">B box-type domain-containing protein</fullName>
    </recommendedName>
</protein>
<keyword evidence="4" id="KW-1185">Reference proteome</keyword>
<comment type="caution">
    <text evidence="3">The sequence shown here is derived from an EMBL/GenBank/DDBJ whole genome shotgun (WGS) entry which is preliminary data.</text>
</comment>
<dbReference type="PANTHER" id="PTHR25462:SF296">
    <property type="entry name" value="MEIOTIC P26, ISOFORM F"/>
    <property type="match status" value="1"/>
</dbReference>
<keyword evidence="1" id="KW-0863">Zinc-finger</keyword>